<comment type="caution">
    <text evidence="3">The sequence shown here is derived from an EMBL/GenBank/DDBJ whole genome shotgun (WGS) entry which is preliminary data.</text>
</comment>
<dbReference type="SUPFAM" id="SSF53335">
    <property type="entry name" value="S-adenosyl-L-methionine-dependent methyltransferases"/>
    <property type="match status" value="1"/>
</dbReference>
<dbReference type="eggNOG" id="COG4976">
    <property type="taxonomic scope" value="Bacteria"/>
</dbReference>
<dbReference type="Gene3D" id="3.40.50.150">
    <property type="entry name" value="Vaccinia Virus protein VP39"/>
    <property type="match status" value="1"/>
</dbReference>
<accession>C0CPC3</accession>
<dbReference type="CDD" id="cd02440">
    <property type="entry name" value="AdoMet_MTases"/>
    <property type="match status" value="1"/>
</dbReference>
<evidence type="ECO:0000313" key="3">
    <source>
        <dbReference type="EMBL" id="EEG48385.1"/>
    </source>
</evidence>
<organism evidence="3 4">
    <name type="scientific">Blautia hydrogenotrophica (strain DSM 10507 / JCM 14656 / S5a33)</name>
    <name type="common">Ruminococcus hydrogenotrophicus</name>
    <dbReference type="NCBI Taxonomy" id="476272"/>
    <lineage>
        <taxon>Bacteria</taxon>
        <taxon>Bacillati</taxon>
        <taxon>Bacillota</taxon>
        <taxon>Clostridia</taxon>
        <taxon>Lachnospirales</taxon>
        <taxon>Lachnospiraceae</taxon>
        <taxon>Blautia</taxon>
    </lineage>
</organism>
<sequence length="273" mass="31711">MKKQRVRVLREDRRKQVEAYGEFARVYDLFMSDVDYESWEKYITGLLRDNGISEGLVLELGCGTGSLTTLLSEAGYDMIGVDNSPQMLQEAMEKKGKQDILYLLQDMREFELYGTVRAVVSVCDSLNYIIEEEELLQVFRLVNNYLDPGGLFVFDLNTVYKYEVLLGEKTIAEDREEGSFIWENEYDSKTGLNVYELSLFLPREDGLYEKYEEEHLQRAYSLETIQRLLSVAGMEFLAAYDAFTRQPPRTDSERIYVLARESGKSEQVTERKN</sequence>
<evidence type="ECO:0000259" key="2">
    <source>
        <dbReference type="Pfam" id="PF13649"/>
    </source>
</evidence>
<protein>
    <recommendedName>
        <fullName evidence="2">Methyltransferase domain-containing protein</fullName>
    </recommendedName>
</protein>
<dbReference type="PATRIC" id="fig|476272.21.peg.855"/>
<evidence type="ECO:0000313" key="4">
    <source>
        <dbReference type="Proteomes" id="UP000003100"/>
    </source>
</evidence>
<keyword evidence="1" id="KW-0808">Transferase</keyword>
<dbReference type="EMBL" id="ACBZ01000150">
    <property type="protein sequence ID" value="EEG48385.1"/>
    <property type="molecule type" value="Genomic_DNA"/>
</dbReference>
<reference evidence="3 4" key="1">
    <citation type="submission" date="2009-01" db="EMBL/GenBank/DDBJ databases">
        <authorList>
            <person name="Fulton L."/>
            <person name="Clifton S."/>
            <person name="Fulton B."/>
            <person name="Xu J."/>
            <person name="Minx P."/>
            <person name="Pepin K.H."/>
            <person name="Johnson M."/>
            <person name="Bhonagiri V."/>
            <person name="Nash W.E."/>
            <person name="Mardis E.R."/>
            <person name="Wilson R.K."/>
        </authorList>
    </citation>
    <scope>NUCLEOTIDE SEQUENCE [LARGE SCALE GENOMIC DNA]</scope>
    <source>
        <strain evidence="4">DSM 10507 / JCM 14656 / S5a33</strain>
    </source>
</reference>
<gene>
    <name evidence="3" type="ORF">RUMHYD_02724</name>
</gene>
<dbReference type="GO" id="GO:0016740">
    <property type="term" value="F:transferase activity"/>
    <property type="evidence" value="ECO:0007669"/>
    <property type="project" value="UniProtKB-KW"/>
</dbReference>
<reference evidence="3 4" key="2">
    <citation type="submission" date="2009-02" db="EMBL/GenBank/DDBJ databases">
        <title>Draft genome sequence of Blautia hydrogenotrophica DSM 10507 (Ruminococcus hydrogenotrophicus DSM 10507).</title>
        <authorList>
            <person name="Sudarsanam P."/>
            <person name="Ley R."/>
            <person name="Guruge J."/>
            <person name="Turnbaugh P.J."/>
            <person name="Mahowald M."/>
            <person name="Liep D."/>
            <person name="Gordon J."/>
        </authorList>
    </citation>
    <scope>NUCLEOTIDE SEQUENCE [LARGE SCALE GENOMIC DNA]</scope>
    <source>
        <strain evidence="4">DSM 10507 / JCM 14656 / S5a33</strain>
    </source>
</reference>
<dbReference type="InterPro" id="IPR029063">
    <property type="entry name" value="SAM-dependent_MTases_sf"/>
</dbReference>
<dbReference type="AlphaFoldDB" id="C0CPC3"/>
<dbReference type="InterPro" id="IPR041698">
    <property type="entry name" value="Methyltransf_25"/>
</dbReference>
<dbReference type="Proteomes" id="UP000003100">
    <property type="component" value="Unassembled WGS sequence"/>
</dbReference>
<proteinExistence type="predicted"/>
<keyword evidence="4" id="KW-1185">Reference proteome</keyword>
<dbReference type="HOGENOM" id="CLU_069129_5_0_9"/>
<dbReference type="Pfam" id="PF13649">
    <property type="entry name" value="Methyltransf_25"/>
    <property type="match status" value="1"/>
</dbReference>
<evidence type="ECO:0000256" key="1">
    <source>
        <dbReference type="ARBA" id="ARBA00022679"/>
    </source>
</evidence>
<name>C0CPC3_BLAHS</name>
<dbReference type="PANTHER" id="PTHR43861">
    <property type="entry name" value="TRANS-ACONITATE 2-METHYLTRANSFERASE-RELATED"/>
    <property type="match status" value="1"/>
</dbReference>
<feature type="domain" description="Methyltransferase" evidence="2">
    <location>
        <begin position="57"/>
        <end position="150"/>
    </location>
</feature>
<dbReference type="Gene3D" id="2.20.25.110">
    <property type="entry name" value="S-adenosyl-L-methionine-dependent methyltransferases"/>
    <property type="match status" value="1"/>
</dbReference>